<evidence type="ECO:0000313" key="2">
    <source>
        <dbReference type="Proteomes" id="UP000294832"/>
    </source>
</evidence>
<comment type="caution">
    <text evidence="1">The sequence shown here is derived from an EMBL/GenBank/DDBJ whole genome shotgun (WGS) entry which is preliminary data.</text>
</comment>
<dbReference type="AlphaFoldDB" id="A0A4R2FCC3"/>
<keyword evidence="2" id="KW-1185">Reference proteome</keyword>
<dbReference type="OrthoDB" id="5593306at2"/>
<dbReference type="RefSeq" id="WP_133039061.1">
    <property type="nucleotide sequence ID" value="NZ_SLWF01000014.1"/>
</dbReference>
<proteinExistence type="predicted"/>
<dbReference type="Pfam" id="PF11333">
    <property type="entry name" value="DUF3135"/>
    <property type="match status" value="1"/>
</dbReference>
<dbReference type="InterPro" id="IPR021482">
    <property type="entry name" value="DUF3135"/>
</dbReference>
<gene>
    <name evidence="1" type="ORF">EDC91_1143</name>
</gene>
<evidence type="ECO:0000313" key="1">
    <source>
        <dbReference type="EMBL" id="TCN83608.1"/>
    </source>
</evidence>
<reference evidence="1 2" key="1">
    <citation type="submission" date="2019-03" db="EMBL/GenBank/DDBJ databases">
        <title>Freshwater and sediment microbial communities from various areas in North America, analyzing microbe dynamics in response to fracking.</title>
        <authorList>
            <person name="Lamendella R."/>
        </authorList>
    </citation>
    <scope>NUCLEOTIDE SEQUENCE [LARGE SCALE GENOMIC DNA]</scope>
    <source>
        <strain evidence="1 2">74A</strain>
    </source>
</reference>
<organism evidence="1 2">
    <name type="scientific">Shewanella fodinae</name>
    <dbReference type="NCBI Taxonomy" id="552357"/>
    <lineage>
        <taxon>Bacteria</taxon>
        <taxon>Pseudomonadati</taxon>
        <taxon>Pseudomonadota</taxon>
        <taxon>Gammaproteobacteria</taxon>
        <taxon>Alteromonadales</taxon>
        <taxon>Shewanellaceae</taxon>
        <taxon>Shewanella</taxon>
    </lineage>
</organism>
<dbReference type="EMBL" id="SLWF01000014">
    <property type="protein sequence ID" value="TCN83608.1"/>
    <property type="molecule type" value="Genomic_DNA"/>
</dbReference>
<protein>
    <submittedName>
        <fullName evidence="1">Uncharacterized protein DUF3135</fullName>
    </submittedName>
</protein>
<dbReference type="Proteomes" id="UP000294832">
    <property type="component" value="Unassembled WGS sequence"/>
</dbReference>
<name>A0A4R2FCC3_9GAMM</name>
<sequence>MTELPDFDTLMWLAQHQPEKLDRLQQTLSNELIAESDSNQEQLRTINTHLRQRLARCSNPYHRCIITIRMMRNKFSALATVLENPESYRSQKAEIIPLRRKSV</sequence>
<accession>A0A4R2FCC3</accession>